<accession>A0A915U4H1</accession>
<gene>
    <name evidence="3" type="primary">yggU</name>
    <name evidence="3" type="ORF">GF1_00180</name>
</gene>
<dbReference type="GO" id="GO:0005737">
    <property type="term" value="C:cytoplasm"/>
    <property type="evidence" value="ECO:0007669"/>
    <property type="project" value="TreeGrafter"/>
</dbReference>
<evidence type="ECO:0000256" key="2">
    <source>
        <dbReference type="HAMAP-Rule" id="MF_00634"/>
    </source>
</evidence>
<organism evidence="3 4">
    <name type="scientific">Desulfolithobacter dissulfuricans</name>
    <dbReference type="NCBI Taxonomy" id="2795293"/>
    <lineage>
        <taxon>Bacteria</taxon>
        <taxon>Pseudomonadati</taxon>
        <taxon>Thermodesulfobacteriota</taxon>
        <taxon>Desulfobulbia</taxon>
        <taxon>Desulfobulbales</taxon>
        <taxon>Desulfobulbaceae</taxon>
        <taxon>Desulfolithobacter</taxon>
    </lineage>
</organism>
<dbReference type="InterPro" id="IPR003746">
    <property type="entry name" value="DUF167"/>
</dbReference>
<dbReference type="RefSeq" id="WP_267927595.1">
    <property type="nucleotide sequence ID" value="NZ_AP024233.1"/>
</dbReference>
<comment type="similarity">
    <text evidence="1 2">Belongs to the UPF0235 family.</text>
</comment>
<dbReference type="NCBIfam" id="TIGR00251">
    <property type="entry name" value="DUF167 family protein"/>
    <property type="match status" value="1"/>
</dbReference>
<evidence type="ECO:0000313" key="3">
    <source>
        <dbReference type="EMBL" id="BCO07642.1"/>
    </source>
</evidence>
<dbReference type="InterPro" id="IPR036591">
    <property type="entry name" value="YggU-like_sf"/>
</dbReference>
<dbReference type="Proteomes" id="UP001063350">
    <property type="component" value="Chromosome"/>
</dbReference>
<name>A0A915U4H1_9BACT</name>
<dbReference type="AlphaFoldDB" id="A0A915U4H1"/>
<protein>
    <recommendedName>
        <fullName evidence="2">UPF0235 protein GF1_00180</fullName>
    </recommendedName>
</protein>
<dbReference type="KEGG" id="ddu:GF1_00180"/>
<dbReference type="PANTHER" id="PTHR13420">
    <property type="entry name" value="UPF0235 PROTEIN C15ORF40"/>
    <property type="match status" value="1"/>
</dbReference>
<evidence type="ECO:0000256" key="1">
    <source>
        <dbReference type="ARBA" id="ARBA00010364"/>
    </source>
</evidence>
<proteinExistence type="inferred from homology"/>
<dbReference type="Pfam" id="PF02594">
    <property type="entry name" value="DUF167"/>
    <property type="match status" value="1"/>
</dbReference>
<dbReference type="EMBL" id="AP024233">
    <property type="protein sequence ID" value="BCO07642.1"/>
    <property type="molecule type" value="Genomic_DNA"/>
</dbReference>
<dbReference type="PANTHER" id="PTHR13420:SF7">
    <property type="entry name" value="UPF0235 PROTEIN C15ORF40"/>
    <property type="match status" value="1"/>
</dbReference>
<evidence type="ECO:0000313" key="4">
    <source>
        <dbReference type="Proteomes" id="UP001063350"/>
    </source>
</evidence>
<dbReference type="HAMAP" id="MF_00634">
    <property type="entry name" value="UPF0235"/>
    <property type="match status" value="1"/>
</dbReference>
<sequence>MPVKTLADGRLLLAVRVQPRASRNQLAGLHDGALKIRLTTPPVDGKANKALIAFLAKLFHLPKSAITVQSGHQARSKQLVIEGISEEDVRRIVHCEF</sequence>
<dbReference type="SUPFAM" id="SSF69786">
    <property type="entry name" value="YggU-like"/>
    <property type="match status" value="1"/>
</dbReference>
<keyword evidence="4" id="KW-1185">Reference proteome</keyword>
<dbReference type="SMART" id="SM01152">
    <property type="entry name" value="DUF167"/>
    <property type="match status" value="1"/>
</dbReference>
<dbReference type="Gene3D" id="3.30.1200.10">
    <property type="entry name" value="YggU-like"/>
    <property type="match status" value="1"/>
</dbReference>
<reference evidence="3" key="1">
    <citation type="submission" date="2020-12" db="EMBL/GenBank/DDBJ databases">
        <title>Desulfobium dissulfuricans gen. nov., sp. nov., a novel mesophilic, sulfate-reducing bacterium isolated from a deep-sea hydrothermal vent.</title>
        <authorList>
            <person name="Hashimoto Y."/>
            <person name="Tame A."/>
            <person name="Sawayama S."/>
            <person name="Miyazaki J."/>
            <person name="Takai K."/>
            <person name="Nakagawa S."/>
        </authorList>
    </citation>
    <scope>NUCLEOTIDE SEQUENCE</scope>
    <source>
        <strain evidence="3">GF1</strain>
    </source>
</reference>